<feature type="chain" id="PRO_5040128887" description="WSC domain-containing protein" evidence="1">
    <location>
        <begin position="20"/>
        <end position="530"/>
    </location>
</feature>
<dbReference type="OrthoDB" id="2019572at2759"/>
<dbReference type="PROSITE" id="PS51212">
    <property type="entry name" value="WSC"/>
    <property type="match status" value="1"/>
</dbReference>
<protein>
    <recommendedName>
        <fullName evidence="2">WSC domain-containing protein</fullName>
    </recommendedName>
</protein>
<dbReference type="Pfam" id="PF01822">
    <property type="entry name" value="WSC"/>
    <property type="match status" value="1"/>
</dbReference>
<evidence type="ECO:0000259" key="2">
    <source>
        <dbReference type="PROSITE" id="PS51212"/>
    </source>
</evidence>
<evidence type="ECO:0000313" key="3">
    <source>
        <dbReference type="EMBL" id="KAI1862982.1"/>
    </source>
</evidence>
<name>A0A9P9WH79_9PEZI</name>
<feature type="domain" description="WSC" evidence="2">
    <location>
        <begin position="434"/>
        <end position="528"/>
    </location>
</feature>
<dbReference type="EMBL" id="JAFIMR010000026">
    <property type="protein sequence ID" value="KAI1862982.1"/>
    <property type="molecule type" value="Genomic_DNA"/>
</dbReference>
<proteinExistence type="predicted"/>
<keyword evidence="1" id="KW-0732">Signal</keyword>
<dbReference type="InterPro" id="IPR029058">
    <property type="entry name" value="AB_hydrolase_fold"/>
</dbReference>
<dbReference type="PANTHER" id="PTHR35560:SF3">
    <property type="entry name" value="PEPTIDASE S9 PROLYL OLIGOPEPTIDASE CATALYTIC DOMAIN-CONTAINING PROTEIN"/>
    <property type="match status" value="1"/>
</dbReference>
<evidence type="ECO:0000256" key="1">
    <source>
        <dbReference type="SAM" id="SignalP"/>
    </source>
</evidence>
<accession>A0A9P9WH79</accession>
<sequence length="530" mass="57445">MRVTLPFLGSLALLHRVSAQCQEVIPAQYAGTPFTNSLKTNHALSNITFFKIRDPSGQHICTSDASSDFSLLNYISLNSTGKRLQNNEIKRLVIVVSGAQADAWAYHKDMINALQAMKDSSITTDNVAILAPYFPNDNHAGTGFPYNSAGTTPNAKYPSPALVWYGSDWGGGANNQYPPRLKTVSAYDVLDQLIQYYANTAIFPNIKQIVVSGHSMGAQMLHRYAAVGKTRAQLGVTVPVSIYIGNPSSETRFTSDRPLSTGKCSSTFNDWREGLDKYSAYGAAHGGELTYNAELIAQGGDAVLANYRGKTVAHGRGILDRGDYSEGLCAPYTTGKDRHERFFKFLEKWPPLCPDPAADGCHTVDFVSTTHNNKEMFTSPAGWARLFRDNFNGDNSKAYDFGYPRHSEVDDPYPDPAQAGAPLTSTDTNTYAGGKTHRGCFTDVDNAQSVATLTVVGYSGNLNTRTYCANTCTQKGYTIAGLRDSTCYCGNSLGSQTVRVVTSSCYNKCPGDSSLCGTTNRLSILSSVDV</sequence>
<organism evidence="3 4">
    <name type="scientific">Neoarthrinium moseri</name>
    <dbReference type="NCBI Taxonomy" id="1658444"/>
    <lineage>
        <taxon>Eukaryota</taxon>
        <taxon>Fungi</taxon>
        <taxon>Dikarya</taxon>
        <taxon>Ascomycota</taxon>
        <taxon>Pezizomycotina</taxon>
        <taxon>Sordariomycetes</taxon>
        <taxon>Xylariomycetidae</taxon>
        <taxon>Amphisphaeriales</taxon>
        <taxon>Apiosporaceae</taxon>
        <taxon>Neoarthrinium</taxon>
    </lineage>
</organism>
<dbReference type="InterPro" id="IPR002889">
    <property type="entry name" value="WSC_carb-bd"/>
</dbReference>
<feature type="signal peptide" evidence="1">
    <location>
        <begin position="1"/>
        <end position="19"/>
    </location>
</feature>
<dbReference type="SUPFAM" id="SSF53474">
    <property type="entry name" value="alpha/beta-Hydrolases"/>
    <property type="match status" value="1"/>
</dbReference>
<reference evidence="3" key="1">
    <citation type="submission" date="2021-03" db="EMBL/GenBank/DDBJ databases">
        <title>Revisited historic fungal species revealed as producer of novel bioactive compounds through whole genome sequencing and comparative genomics.</title>
        <authorList>
            <person name="Vignolle G.A."/>
            <person name="Hochenegger N."/>
            <person name="Mach R.L."/>
            <person name="Mach-Aigner A.R."/>
            <person name="Javad Rahimi M."/>
            <person name="Salim K.A."/>
            <person name="Chan C.M."/>
            <person name="Lim L.B.L."/>
            <person name="Cai F."/>
            <person name="Druzhinina I.S."/>
            <person name="U'Ren J.M."/>
            <person name="Derntl C."/>
        </authorList>
    </citation>
    <scope>NUCLEOTIDE SEQUENCE</scope>
    <source>
        <strain evidence="3">TUCIM 5799</strain>
    </source>
</reference>
<dbReference type="Proteomes" id="UP000829685">
    <property type="component" value="Unassembled WGS sequence"/>
</dbReference>
<dbReference type="SMART" id="SM00321">
    <property type="entry name" value="WSC"/>
    <property type="match status" value="1"/>
</dbReference>
<dbReference type="AlphaFoldDB" id="A0A9P9WH79"/>
<keyword evidence="4" id="KW-1185">Reference proteome</keyword>
<comment type="caution">
    <text evidence="3">The sequence shown here is derived from an EMBL/GenBank/DDBJ whole genome shotgun (WGS) entry which is preliminary data.</text>
</comment>
<gene>
    <name evidence="3" type="ORF">JX265_009028</name>
</gene>
<dbReference type="Gene3D" id="3.40.50.1820">
    <property type="entry name" value="alpha/beta hydrolase"/>
    <property type="match status" value="1"/>
</dbReference>
<evidence type="ECO:0000313" key="4">
    <source>
        <dbReference type="Proteomes" id="UP000829685"/>
    </source>
</evidence>
<dbReference type="PANTHER" id="PTHR35560">
    <property type="entry name" value="BLL0132 PROTEIN"/>
    <property type="match status" value="1"/>
</dbReference>